<organism evidence="3 4">
    <name type="scientific">Blastococcus tunisiensis</name>
    <dbReference type="NCBI Taxonomy" id="1798228"/>
    <lineage>
        <taxon>Bacteria</taxon>
        <taxon>Bacillati</taxon>
        <taxon>Actinomycetota</taxon>
        <taxon>Actinomycetes</taxon>
        <taxon>Geodermatophilales</taxon>
        <taxon>Geodermatophilaceae</taxon>
        <taxon>Blastococcus</taxon>
    </lineage>
</organism>
<dbReference type="PANTHER" id="PTHR43384:SF13">
    <property type="entry name" value="SLR0110 PROTEIN"/>
    <property type="match status" value="1"/>
</dbReference>
<dbReference type="GO" id="GO:0051782">
    <property type="term" value="P:negative regulation of cell division"/>
    <property type="evidence" value="ECO:0007669"/>
    <property type="project" value="TreeGrafter"/>
</dbReference>
<dbReference type="InterPro" id="IPR027417">
    <property type="entry name" value="P-loop_NTPase"/>
</dbReference>
<gene>
    <name evidence="3" type="ORF">SAMN05216574_10980</name>
</gene>
<dbReference type="AlphaFoldDB" id="A0A1I2GB19"/>
<sequence length="402" mass="41125">MSTVLTVGVPADLVQQLEAAHTGKLHSLEPAVVATGGLLRRIQAAESPLAVVLGPDVRLDRAFELAGRLDVAAATSVVLVVADADPELWMAAMRAGVRDVLSPDASAQDVAAVLARATELARARRDMAQADPGAARADHRVIVVASPKGGVGKTTVSTNLAVGLARSGHGSTVIVDLDVQFGDVASALAMAPEYTLPDTVHGAASNDPLALKTFLGRHASGLFVVAGSDSPAAGDAVTAAQVAQLIDTLSREFRHVVIDTAPGLADHTLVALERATDLVLVSSMDVPGVRGMRKELNVLEELSLVPAGRHLVLNMADSAGALSMADVTTTIGAPLDVVLPRSTAVPLSTNTGIPLLESDARDAVTRGLQVLLERMVPEHSDGAPTGGAGLSGLLGRLKAGGR</sequence>
<name>A0A1I2GB19_9ACTN</name>
<evidence type="ECO:0000256" key="1">
    <source>
        <dbReference type="ARBA" id="ARBA00022741"/>
    </source>
</evidence>
<dbReference type="SUPFAM" id="SSF52540">
    <property type="entry name" value="P-loop containing nucleoside triphosphate hydrolases"/>
    <property type="match status" value="1"/>
</dbReference>
<dbReference type="GO" id="GO:0016887">
    <property type="term" value="F:ATP hydrolysis activity"/>
    <property type="evidence" value="ECO:0007669"/>
    <property type="project" value="TreeGrafter"/>
</dbReference>
<dbReference type="PANTHER" id="PTHR43384">
    <property type="entry name" value="SEPTUM SITE-DETERMINING PROTEIN MIND HOMOLOG, CHLOROPLASTIC-RELATED"/>
    <property type="match status" value="1"/>
</dbReference>
<dbReference type="SUPFAM" id="SSF52172">
    <property type="entry name" value="CheY-like"/>
    <property type="match status" value="1"/>
</dbReference>
<evidence type="ECO:0000256" key="2">
    <source>
        <dbReference type="ARBA" id="ARBA00022840"/>
    </source>
</evidence>
<protein>
    <submittedName>
        <fullName evidence="3">Pilus assembly protein CpaE</fullName>
    </submittedName>
</protein>
<dbReference type="GO" id="GO:0005829">
    <property type="term" value="C:cytosol"/>
    <property type="evidence" value="ECO:0007669"/>
    <property type="project" value="TreeGrafter"/>
</dbReference>
<proteinExistence type="predicted"/>
<keyword evidence="4" id="KW-1185">Reference proteome</keyword>
<dbReference type="RefSeq" id="WP_092199069.1">
    <property type="nucleotide sequence ID" value="NZ_FOND01000009.1"/>
</dbReference>
<dbReference type="OrthoDB" id="3448281at2"/>
<dbReference type="Gene3D" id="3.40.50.2300">
    <property type="match status" value="1"/>
</dbReference>
<reference evidence="4" key="1">
    <citation type="submission" date="2016-10" db="EMBL/GenBank/DDBJ databases">
        <authorList>
            <person name="Varghese N."/>
            <person name="Submissions S."/>
        </authorList>
    </citation>
    <scope>NUCLEOTIDE SEQUENCE [LARGE SCALE GENOMIC DNA]</scope>
    <source>
        <strain evidence="4">DSM 46838</strain>
    </source>
</reference>
<keyword evidence="1" id="KW-0547">Nucleotide-binding</keyword>
<keyword evidence="2" id="KW-0067">ATP-binding</keyword>
<evidence type="ECO:0000313" key="4">
    <source>
        <dbReference type="Proteomes" id="UP000198589"/>
    </source>
</evidence>
<dbReference type="STRING" id="1798228.SAMN05216574_10980"/>
<dbReference type="GO" id="GO:0009898">
    <property type="term" value="C:cytoplasmic side of plasma membrane"/>
    <property type="evidence" value="ECO:0007669"/>
    <property type="project" value="TreeGrafter"/>
</dbReference>
<dbReference type="GO" id="GO:0005524">
    <property type="term" value="F:ATP binding"/>
    <property type="evidence" value="ECO:0007669"/>
    <property type="project" value="UniProtKB-KW"/>
</dbReference>
<dbReference type="InterPro" id="IPR011006">
    <property type="entry name" value="CheY-like_superfamily"/>
</dbReference>
<evidence type="ECO:0000313" key="3">
    <source>
        <dbReference type="EMBL" id="SFF13861.1"/>
    </source>
</evidence>
<dbReference type="InterPro" id="IPR033756">
    <property type="entry name" value="YlxH/NBP35"/>
</dbReference>
<accession>A0A1I2GB19</accession>
<dbReference type="EMBL" id="FOND01000009">
    <property type="protein sequence ID" value="SFF13861.1"/>
    <property type="molecule type" value="Genomic_DNA"/>
</dbReference>
<dbReference type="Gene3D" id="3.40.50.300">
    <property type="entry name" value="P-loop containing nucleotide triphosphate hydrolases"/>
    <property type="match status" value="1"/>
</dbReference>
<dbReference type="Pfam" id="PF10609">
    <property type="entry name" value="ParA"/>
    <property type="match status" value="1"/>
</dbReference>
<dbReference type="InterPro" id="IPR050625">
    <property type="entry name" value="ParA/MinD_ATPase"/>
</dbReference>
<dbReference type="Proteomes" id="UP000198589">
    <property type="component" value="Unassembled WGS sequence"/>
</dbReference>